<organism evidence="2 3">
    <name type="scientific">Colletotrichum navitas</name>
    <dbReference type="NCBI Taxonomy" id="681940"/>
    <lineage>
        <taxon>Eukaryota</taxon>
        <taxon>Fungi</taxon>
        <taxon>Dikarya</taxon>
        <taxon>Ascomycota</taxon>
        <taxon>Pezizomycotina</taxon>
        <taxon>Sordariomycetes</taxon>
        <taxon>Hypocreomycetidae</taxon>
        <taxon>Glomerellales</taxon>
        <taxon>Glomerellaceae</taxon>
        <taxon>Colletotrichum</taxon>
        <taxon>Colletotrichum graminicola species complex</taxon>
    </lineage>
</organism>
<proteinExistence type="predicted"/>
<dbReference type="SUPFAM" id="SSF53474">
    <property type="entry name" value="alpha/beta-Hydrolases"/>
    <property type="match status" value="1"/>
</dbReference>
<name>A0AAD8V683_9PEZI</name>
<gene>
    <name evidence="2" type="ORF">LY79DRAFT_631870</name>
</gene>
<evidence type="ECO:0000259" key="1">
    <source>
        <dbReference type="Pfam" id="PF00561"/>
    </source>
</evidence>
<accession>A0AAD8V683</accession>
<keyword evidence="3" id="KW-1185">Reference proteome</keyword>
<evidence type="ECO:0000313" key="2">
    <source>
        <dbReference type="EMBL" id="KAK1590928.1"/>
    </source>
</evidence>
<dbReference type="Gene3D" id="3.40.50.1820">
    <property type="entry name" value="alpha/beta hydrolase"/>
    <property type="match status" value="1"/>
</dbReference>
<dbReference type="RefSeq" id="XP_060414395.1">
    <property type="nucleotide sequence ID" value="XM_060562183.1"/>
</dbReference>
<evidence type="ECO:0000313" key="3">
    <source>
        <dbReference type="Proteomes" id="UP001230504"/>
    </source>
</evidence>
<comment type="caution">
    <text evidence="2">The sequence shown here is derived from an EMBL/GenBank/DDBJ whole genome shotgun (WGS) entry which is preliminary data.</text>
</comment>
<keyword evidence="2" id="KW-0378">Hydrolase</keyword>
<dbReference type="GO" id="GO:0016787">
    <property type="term" value="F:hydrolase activity"/>
    <property type="evidence" value="ECO:0007669"/>
    <property type="project" value="UniProtKB-KW"/>
</dbReference>
<dbReference type="Pfam" id="PF00561">
    <property type="entry name" value="Abhydrolase_1"/>
    <property type="match status" value="1"/>
</dbReference>
<dbReference type="Proteomes" id="UP001230504">
    <property type="component" value="Unassembled WGS sequence"/>
</dbReference>
<dbReference type="EMBL" id="JAHLJV010000028">
    <property type="protein sequence ID" value="KAK1590928.1"/>
    <property type="molecule type" value="Genomic_DNA"/>
</dbReference>
<feature type="domain" description="AB hydrolase-1" evidence="1">
    <location>
        <begin position="40"/>
        <end position="105"/>
    </location>
</feature>
<dbReference type="GeneID" id="85446423"/>
<dbReference type="AlphaFoldDB" id="A0AAD8V683"/>
<protein>
    <submittedName>
        <fullName evidence="2">Alpha/beta hydrolase fold protein</fullName>
    </submittedName>
</protein>
<dbReference type="InterPro" id="IPR000073">
    <property type="entry name" value="AB_hydrolase_1"/>
</dbReference>
<reference evidence="2" key="1">
    <citation type="submission" date="2021-06" db="EMBL/GenBank/DDBJ databases">
        <title>Comparative genomics, transcriptomics and evolutionary studies reveal genomic signatures of adaptation to plant cell wall in hemibiotrophic fungi.</title>
        <authorList>
            <consortium name="DOE Joint Genome Institute"/>
            <person name="Baroncelli R."/>
            <person name="Diaz J.F."/>
            <person name="Benocci T."/>
            <person name="Peng M."/>
            <person name="Battaglia E."/>
            <person name="Haridas S."/>
            <person name="Andreopoulos W."/>
            <person name="Labutti K."/>
            <person name="Pangilinan J."/>
            <person name="Floch G.L."/>
            <person name="Makela M.R."/>
            <person name="Henrissat B."/>
            <person name="Grigoriev I.V."/>
            <person name="Crouch J.A."/>
            <person name="De Vries R.P."/>
            <person name="Sukno S.A."/>
            <person name="Thon M.R."/>
        </authorList>
    </citation>
    <scope>NUCLEOTIDE SEQUENCE</scope>
    <source>
        <strain evidence="2">CBS 125086</strain>
    </source>
</reference>
<sequence length="117" mass="12645">MGGIADQIISTQLSHCSQRTNPLAIVATRLSLLVQVPEGYAKACSALAQFDESLDLEALTADTAIVTGKDDPVSPPKLAEEYARRISSSNYMVLENAGHWHVFENAEGVAKSLRNFL</sequence>
<dbReference type="InterPro" id="IPR029058">
    <property type="entry name" value="AB_hydrolase_fold"/>
</dbReference>